<dbReference type="GO" id="GO:0016811">
    <property type="term" value="F:hydrolase activity, acting on carbon-nitrogen (but not peptide) bonds, in linear amides"/>
    <property type="evidence" value="ECO:0007669"/>
    <property type="project" value="InterPro"/>
</dbReference>
<feature type="domain" description="Amidohydrolase 3" evidence="1">
    <location>
        <begin position="45"/>
        <end position="506"/>
    </location>
</feature>
<dbReference type="PANTHER" id="PTHR11647">
    <property type="entry name" value="HYDRANTOINASE/DIHYDROPYRIMIDINASE FAMILY MEMBER"/>
    <property type="match status" value="1"/>
</dbReference>
<dbReference type="Gene3D" id="2.30.40.10">
    <property type="entry name" value="Urease, subunit C, domain 1"/>
    <property type="match status" value="2"/>
</dbReference>
<organism evidence="2 3">
    <name type="scientific">Candidatus Doudnabacteria bacterium RIFCSPLOWO2_02_FULL_48_13</name>
    <dbReference type="NCBI Taxonomy" id="1817845"/>
    <lineage>
        <taxon>Bacteria</taxon>
        <taxon>Candidatus Doudnaibacteriota</taxon>
    </lineage>
</organism>
<dbReference type="InterPro" id="IPR011059">
    <property type="entry name" value="Metal-dep_hydrolase_composite"/>
</dbReference>
<dbReference type="InterPro" id="IPR032466">
    <property type="entry name" value="Metal_Hydrolase"/>
</dbReference>
<dbReference type="Proteomes" id="UP000177235">
    <property type="component" value="Unassembled WGS sequence"/>
</dbReference>
<name>A0A1F5Q981_9BACT</name>
<dbReference type="InterPro" id="IPR023100">
    <property type="entry name" value="D-aminoacylase_insert_dom_sf"/>
</dbReference>
<gene>
    <name evidence="2" type="ORF">A3J05_04475</name>
</gene>
<dbReference type="InterPro" id="IPR050378">
    <property type="entry name" value="Metallo-dep_Hydrolases_sf"/>
</dbReference>
<dbReference type="Gene3D" id="3.30.1490.130">
    <property type="entry name" value="D-aminoacylase. Domain 3"/>
    <property type="match status" value="1"/>
</dbReference>
<dbReference type="InterPro" id="IPR013108">
    <property type="entry name" value="Amidohydro_3"/>
</dbReference>
<evidence type="ECO:0000313" key="2">
    <source>
        <dbReference type="EMBL" id="OGE98688.1"/>
    </source>
</evidence>
<dbReference type="PANTHER" id="PTHR11647:SF1">
    <property type="entry name" value="COLLAPSIN RESPONSE MEDIATOR PROTEIN"/>
    <property type="match status" value="1"/>
</dbReference>
<comment type="caution">
    <text evidence="2">The sequence shown here is derived from an EMBL/GenBank/DDBJ whole genome shotgun (WGS) entry which is preliminary data.</text>
</comment>
<dbReference type="SUPFAM" id="SSF51556">
    <property type="entry name" value="Metallo-dependent hydrolases"/>
    <property type="match status" value="1"/>
</dbReference>
<proteinExistence type="predicted"/>
<dbReference type="EMBL" id="MFFF01000027">
    <property type="protein sequence ID" value="OGE98688.1"/>
    <property type="molecule type" value="Genomic_DNA"/>
</dbReference>
<dbReference type="SUPFAM" id="SSF51338">
    <property type="entry name" value="Composite domain of metallo-dependent hydrolases"/>
    <property type="match status" value="1"/>
</dbReference>
<dbReference type="Pfam" id="PF07969">
    <property type="entry name" value="Amidohydro_3"/>
    <property type="match status" value="1"/>
</dbReference>
<protein>
    <recommendedName>
        <fullName evidence="1">Amidohydrolase 3 domain-containing protein</fullName>
    </recommendedName>
</protein>
<dbReference type="AlphaFoldDB" id="A0A1F5Q981"/>
<sequence>MTFDLLIKNGTVLDGASNQAYKADIGINGNLIRVVGNLRGASAGQIIDASGLFVAPGFIDIQNHSDSYLTLLEIPSMESLVTQGITTILVGHCGTSLAPLSTPEALKSIQKWRSLAGANVNWQTFEEYLGTLKNYPLGVNVTSLVGHATVRRGLLSDQIRAATPEEILIIEKQIADSFEAGAKGVSLGLVYAHEANSSEEELLSVAKMVASNEKMLSVHLRSEGGHVVEALEEVIGLAEKSGCDLKISHFKIRGSQNYGYLDEALSVIDRAYQRGVSVFFDVYPYTTSWTVLYTYLPKWAYEGGKKSILQNIKEPSSRKKIIDHLSRQETNLGSVFIATSETNPGLTGRTLSQIAANQEVTAQEALLNVLEATATHAIVFDRNLSESVMLALLKHPLGVIGTDGAGYDFSFSPTHGLVHPRCFGTMPRFLSLIREKNLMSWPEAIKKITSRPAEKMKLKNRGRLAAGLVADVVVFDPHTVGSRATYENPYQQADGISYVVINGKISFAVREPAQRVTAGQLLLN</sequence>
<evidence type="ECO:0000259" key="1">
    <source>
        <dbReference type="Pfam" id="PF07969"/>
    </source>
</evidence>
<dbReference type="Gene3D" id="3.20.20.140">
    <property type="entry name" value="Metal-dependent hydrolases"/>
    <property type="match status" value="2"/>
</dbReference>
<evidence type="ECO:0000313" key="3">
    <source>
        <dbReference type="Proteomes" id="UP000177235"/>
    </source>
</evidence>
<reference evidence="2 3" key="1">
    <citation type="journal article" date="2016" name="Nat. Commun.">
        <title>Thousands of microbial genomes shed light on interconnected biogeochemical processes in an aquifer system.</title>
        <authorList>
            <person name="Anantharaman K."/>
            <person name="Brown C.T."/>
            <person name="Hug L.A."/>
            <person name="Sharon I."/>
            <person name="Castelle C.J."/>
            <person name="Probst A.J."/>
            <person name="Thomas B.C."/>
            <person name="Singh A."/>
            <person name="Wilkins M.J."/>
            <person name="Karaoz U."/>
            <person name="Brodie E.L."/>
            <person name="Williams K.H."/>
            <person name="Hubbard S.S."/>
            <person name="Banfield J.F."/>
        </authorList>
    </citation>
    <scope>NUCLEOTIDE SEQUENCE [LARGE SCALE GENOMIC DNA]</scope>
</reference>
<accession>A0A1F5Q981</accession>